<evidence type="ECO:0000313" key="2">
    <source>
        <dbReference type="Proteomes" id="UP001196413"/>
    </source>
</evidence>
<gene>
    <name evidence="1" type="ORF">KIN20_000982</name>
</gene>
<organism evidence="1 2">
    <name type="scientific">Parelaphostrongylus tenuis</name>
    <name type="common">Meningeal worm</name>
    <dbReference type="NCBI Taxonomy" id="148309"/>
    <lineage>
        <taxon>Eukaryota</taxon>
        <taxon>Metazoa</taxon>
        <taxon>Ecdysozoa</taxon>
        <taxon>Nematoda</taxon>
        <taxon>Chromadorea</taxon>
        <taxon>Rhabditida</taxon>
        <taxon>Rhabditina</taxon>
        <taxon>Rhabditomorpha</taxon>
        <taxon>Strongyloidea</taxon>
        <taxon>Metastrongylidae</taxon>
        <taxon>Parelaphostrongylus</taxon>
    </lineage>
</organism>
<accession>A0AAD5LTC9</accession>
<dbReference type="EMBL" id="JAHQIW010000152">
    <property type="protein sequence ID" value="KAJ1346230.1"/>
    <property type="molecule type" value="Genomic_DNA"/>
</dbReference>
<evidence type="ECO:0000313" key="1">
    <source>
        <dbReference type="EMBL" id="KAJ1346230.1"/>
    </source>
</evidence>
<comment type="caution">
    <text evidence="1">The sequence shown here is derived from an EMBL/GenBank/DDBJ whole genome shotgun (WGS) entry which is preliminary data.</text>
</comment>
<sequence>MQLTRLEVRTRVLPCSQHQSSHSADHDDTKDGISSLRYVTSSSESVCQAIFRISDKGYCSH</sequence>
<keyword evidence="2" id="KW-1185">Reference proteome</keyword>
<protein>
    <submittedName>
        <fullName evidence="1">Uncharacterized protein</fullName>
    </submittedName>
</protein>
<name>A0AAD5LTC9_PARTN</name>
<dbReference type="Proteomes" id="UP001196413">
    <property type="component" value="Unassembled WGS sequence"/>
</dbReference>
<proteinExistence type="predicted"/>
<reference evidence="1" key="1">
    <citation type="submission" date="2021-06" db="EMBL/GenBank/DDBJ databases">
        <title>Parelaphostrongylus tenuis whole genome reference sequence.</title>
        <authorList>
            <person name="Garwood T.J."/>
            <person name="Larsen P.A."/>
            <person name="Fountain-Jones N.M."/>
            <person name="Garbe J.R."/>
            <person name="Macchietto M.G."/>
            <person name="Kania S.A."/>
            <person name="Gerhold R.W."/>
            <person name="Richards J.E."/>
            <person name="Wolf T.M."/>
        </authorList>
    </citation>
    <scope>NUCLEOTIDE SEQUENCE</scope>
    <source>
        <strain evidence="1">MNPRO001-30</strain>
        <tissue evidence="1">Meninges</tissue>
    </source>
</reference>
<dbReference type="AlphaFoldDB" id="A0AAD5LTC9"/>